<dbReference type="PANTHER" id="PTHR43194">
    <property type="entry name" value="HYDROLASE ALPHA/BETA FOLD FAMILY"/>
    <property type="match status" value="1"/>
</dbReference>
<keyword evidence="2" id="KW-0378">Hydrolase</keyword>
<dbReference type="RefSeq" id="WP_103431744.1">
    <property type="nucleotide sequence ID" value="NZ_PPXF01000058.1"/>
</dbReference>
<dbReference type="EMBL" id="PPXF01000058">
    <property type="protein sequence ID" value="POH61561.1"/>
    <property type="molecule type" value="Genomic_DNA"/>
</dbReference>
<evidence type="ECO:0000313" key="3">
    <source>
        <dbReference type="Proteomes" id="UP000237104"/>
    </source>
</evidence>
<proteinExistence type="predicted"/>
<dbReference type="PANTHER" id="PTHR43194:SF2">
    <property type="entry name" value="PEROXISOMAL MEMBRANE PROTEIN LPX1"/>
    <property type="match status" value="1"/>
</dbReference>
<dbReference type="AlphaFoldDB" id="A0A2S3Z7N7"/>
<protein>
    <submittedName>
        <fullName evidence="2">Alpha/beta hydrolase</fullName>
    </submittedName>
</protein>
<dbReference type="Pfam" id="PF12697">
    <property type="entry name" value="Abhydrolase_6"/>
    <property type="match status" value="1"/>
</dbReference>
<feature type="domain" description="AB hydrolase-1" evidence="1">
    <location>
        <begin position="10"/>
        <end position="227"/>
    </location>
</feature>
<dbReference type="InterPro" id="IPR029058">
    <property type="entry name" value="AB_hydrolase_fold"/>
</dbReference>
<dbReference type="Proteomes" id="UP000237104">
    <property type="component" value="Unassembled WGS sequence"/>
</dbReference>
<sequence length="255" mass="27259">MPSAGYRVPVVLVHGIRTSASMWRHQLEWLAAAGHPVVAVDLPGHGSRLGEPFTLDGALGAIDGAVDAVDGPVLLVGLSLGGYYAIAYAARNPGRVLGLVAAGSSFEPGGPGLAAYRWLARIIHRFPDRGLWLHTFLVRRMLPPAGVRDVLDGGVALDVMDAGLAATGRLSPLADLGAFPGPVWLVNGAYDHFRLHQRRFLAAAQRGTLVTIPRAGHLVSLHRPHRFDTVLRRIITEIEADPDQNCPDSVSRPGR</sequence>
<dbReference type="OrthoDB" id="5495375at2"/>
<reference evidence="2 3" key="1">
    <citation type="submission" date="2018-01" db="EMBL/GenBank/DDBJ databases">
        <title>Cryobacterium sp. nov., from glaciers in China.</title>
        <authorList>
            <person name="Liu Q."/>
            <person name="Xin Y.-H."/>
        </authorList>
    </citation>
    <scope>NUCLEOTIDE SEQUENCE [LARGE SCALE GENOMIC DNA]</scope>
    <source>
        <strain evidence="2 3">TMB1-8</strain>
    </source>
</reference>
<dbReference type="Gene3D" id="3.40.50.1820">
    <property type="entry name" value="alpha/beta hydrolase"/>
    <property type="match status" value="1"/>
</dbReference>
<dbReference type="SUPFAM" id="SSF53474">
    <property type="entry name" value="alpha/beta-Hydrolases"/>
    <property type="match status" value="1"/>
</dbReference>
<gene>
    <name evidence="2" type="ORF">C3B59_13090</name>
</gene>
<dbReference type="InterPro" id="IPR050228">
    <property type="entry name" value="Carboxylesterase_BioH"/>
</dbReference>
<dbReference type="InterPro" id="IPR000073">
    <property type="entry name" value="AB_hydrolase_1"/>
</dbReference>
<accession>A0A2S3Z7N7</accession>
<evidence type="ECO:0000313" key="2">
    <source>
        <dbReference type="EMBL" id="POH61561.1"/>
    </source>
</evidence>
<comment type="caution">
    <text evidence="2">The sequence shown here is derived from an EMBL/GenBank/DDBJ whole genome shotgun (WGS) entry which is preliminary data.</text>
</comment>
<organism evidence="2 3">
    <name type="scientific">Cryobacterium zongtaii</name>
    <dbReference type="NCBI Taxonomy" id="1259217"/>
    <lineage>
        <taxon>Bacteria</taxon>
        <taxon>Bacillati</taxon>
        <taxon>Actinomycetota</taxon>
        <taxon>Actinomycetes</taxon>
        <taxon>Micrococcales</taxon>
        <taxon>Microbacteriaceae</taxon>
        <taxon>Cryobacterium</taxon>
    </lineage>
</organism>
<evidence type="ECO:0000259" key="1">
    <source>
        <dbReference type="Pfam" id="PF12697"/>
    </source>
</evidence>
<name>A0A2S3Z7N7_9MICO</name>
<dbReference type="GO" id="GO:0016787">
    <property type="term" value="F:hydrolase activity"/>
    <property type="evidence" value="ECO:0007669"/>
    <property type="project" value="UniProtKB-KW"/>
</dbReference>